<reference evidence="2" key="1">
    <citation type="submission" date="2020-05" db="EMBL/GenBank/DDBJ databases">
        <title>Nod-independent and nitrogen-fixing Bradyrhizobium aeschynomene sp. nov. isolated from nodules of Aeschynomene indica.</title>
        <authorList>
            <person name="Zhang Z."/>
        </authorList>
    </citation>
    <scope>NUCLEOTIDE SEQUENCE</scope>
    <source>
        <strain evidence="2">83012</strain>
    </source>
</reference>
<accession>A0ABX2CJH2</accession>
<proteinExistence type="predicted"/>
<sequence length="65" mass="7492">MTDIELLERPHQHDDRNRGDRDAQCQSPQTTEPRPAAQVRRQIVVQHSHSTDLAPRSSRRLIRAG</sequence>
<dbReference type="RefSeq" id="WP_172112527.1">
    <property type="nucleotide sequence ID" value="NZ_JABFDM010000005.1"/>
</dbReference>
<evidence type="ECO:0000256" key="1">
    <source>
        <dbReference type="SAM" id="MobiDB-lite"/>
    </source>
</evidence>
<organism evidence="2 3">
    <name type="scientific">Bradyrhizobium aeschynomenes</name>
    <dbReference type="NCBI Taxonomy" id="2734909"/>
    <lineage>
        <taxon>Bacteria</taxon>
        <taxon>Pseudomonadati</taxon>
        <taxon>Pseudomonadota</taxon>
        <taxon>Alphaproteobacteria</taxon>
        <taxon>Hyphomicrobiales</taxon>
        <taxon>Nitrobacteraceae</taxon>
        <taxon>Bradyrhizobium</taxon>
    </lineage>
</organism>
<dbReference type="EMBL" id="JABFDN010000007">
    <property type="protein sequence ID" value="NPU67479.1"/>
    <property type="molecule type" value="Genomic_DNA"/>
</dbReference>
<name>A0ABX2CJH2_9BRAD</name>
<keyword evidence="3" id="KW-1185">Reference proteome</keyword>
<protein>
    <submittedName>
        <fullName evidence="2">Uncharacterized protein</fullName>
    </submittedName>
</protein>
<comment type="caution">
    <text evidence="2">The sequence shown here is derived from an EMBL/GenBank/DDBJ whole genome shotgun (WGS) entry which is preliminary data.</text>
</comment>
<evidence type="ECO:0000313" key="2">
    <source>
        <dbReference type="EMBL" id="NPU67479.1"/>
    </source>
</evidence>
<feature type="compositionally biased region" description="Basic and acidic residues" evidence="1">
    <location>
        <begin position="1"/>
        <end position="23"/>
    </location>
</feature>
<gene>
    <name evidence="2" type="ORF">HL667_20920</name>
</gene>
<evidence type="ECO:0000313" key="3">
    <source>
        <dbReference type="Proteomes" id="UP000886476"/>
    </source>
</evidence>
<dbReference type="Proteomes" id="UP000886476">
    <property type="component" value="Unassembled WGS sequence"/>
</dbReference>
<feature type="region of interest" description="Disordered" evidence="1">
    <location>
        <begin position="1"/>
        <end position="65"/>
    </location>
</feature>